<keyword evidence="12" id="KW-1185">Reference proteome</keyword>
<dbReference type="InterPro" id="IPR010920">
    <property type="entry name" value="LSM_dom_sf"/>
</dbReference>
<dbReference type="GO" id="GO:0005886">
    <property type="term" value="C:plasma membrane"/>
    <property type="evidence" value="ECO:0007669"/>
    <property type="project" value="UniProtKB-SubCell"/>
</dbReference>
<keyword evidence="5 7" id="KW-1133">Transmembrane helix</keyword>
<feature type="domain" description="Mechanosensitive ion channel MscS C-terminal" evidence="9">
    <location>
        <begin position="319"/>
        <end position="402"/>
    </location>
</feature>
<dbReference type="KEGG" id="puo:RZN69_10615"/>
<dbReference type="Gene3D" id="3.30.70.100">
    <property type="match status" value="1"/>
</dbReference>
<dbReference type="GO" id="GO:0008381">
    <property type="term" value="F:mechanosensitive monoatomic ion channel activity"/>
    <property type="evidence" value="ECO:0007669"/>
    <property type="project" value="UniProtKB-ARBA"/>
</dbReference>
<gene>
    <name evidence="11" type="ORF">RZN69_10615</name>
</gene>
<accession>A0AAQ3LGN4</accession>
<dbReference type="InterPro" id="IPR006685">
    <property type="entry name" value="MscS_channel_2nd"/>
</dbReference>
<protein>
    <submittedName>
        <fullName evidence="11">Mechanosensitive ion channel</fullName>
    </submittedName>
</protein>
<dbReference type="PANTHER" id="PTHR30347">
    <property type="entry name" value="POTASSIUM CHANNEL RELATED"/>
    <property type="match status" value="1"/>
</dbReference>
<feature type="transmembrane region" description="Helical" evidence="7">
    <location>
        <begin position="115"/>
        <end position="134"/>
    </location>
</feature>
<keyword evidence="3" id="KW-1003">Cell membrane</keyword>
<evidence type="ECO:0000256" key="1">
    <source>
        <dbReference type="ARBA" id="ARBA00004651"/>
    </source>
</evidence>
<dbReference type="EMBL" id="CP136920">
    <property type="protein sequence ID" value="WOO43540.1"/>
    <property type="molecule type" value="Genomic_DNA"/>
</dbReference>
<evidence type="ECO:0000259" key="8">
    <source>
        <dbReference type="Pfam" id="PF00924"/>
    </source>
</evidence>
<feature type="transmembrane region" description="Helical" evidence="7">
    <location>
        <begin position="58"/>
        <end position="80"/>
    </location>
</feature>
<dbReference type="InterPro" id="IPR011014">
    <property type="entry name" value="MscS_channel_TM-2"/>
</dbReference>
<dbReference type="SUPFAM" id="SSF82861">
    <property type="entry name" value="Mechanosensitive channel protein MscS (YggB), transmembrane region"/>
    <property type="match status" value="1"/>
</dbReference>
<dbReference type="SUPFAM" id="SSF50182">
    <property type="entry name" value="Sm-like ribonucleoproteins"/>
    <property type="match status" value="1"/>
</dbReference>
<feature type="transmembrane region" description="Helical" evidence="7">
    <location>
        <begin position="92"/>
        <end position="110"/>
    </location>
</feature>
<feature type="transmembrane region" description="Helical" evidence="7">
    <location>
        <begin position="203"/>
        <end position="227"/>
    </location>
</feature>
<evidence type="ECO:0000256" key="3">
    <source>
        <dbReference type="ARBA" id="ARBA00022475"/>
    </source>
</evidence>
<dbReference type="InterPro" id="IPR023408">
    <property type="entry name" value="MscS_beta-dom_sf"/>
</dbReference>
<feature type="domain" description="Mechanosensitive ion channel MscS" evidence="8">
    <location>
        <begin position="245"/>
        <end position="310"/>
    </location>
</feature>
<evidence type="ECO:0000256" key="6">
    <source>
        <dbReference type="ARBA" id="ARBA00023136"/>
    </source>
</evidence>
<feature type="domain" description="Mechanosensitive ion channel transmembrane helices 2/3" evidence="10">
    <location>
        <begin position="202"/>
        <end position="243"/>
    </location>
</feature>
<dbReference type="InterPro" id="IPR049142">
    <property type="entry name" value="MS_channel_1st"/>
</dbReference>
<evidence type="ECO:0000256" key="2">
    <source>
        <dbReference type="ARBA" id="ARBA00008017"/>
    </source>
</evidence>
<name>A0AAQ3LGN4_9BACT</name>
<dbReference type="Gene3D" id="2.30.30.60">
    <property type="match status" value="1"/>
</dbReference>
<organism evidence="11 12">
    <name type="scientific">Rubellicoccus peritrichatus</name>
    <dbReference type="NCBI Taxonomy" id="3080537"/>
    <lineage>
        <taxon>Bacteria</taxon>
        <taxon>Pseudomonadati</taxon>
        <taxon>Verrucomicrobiota</taxon>
        <taxon>Opitutia</taxon>
        <taxon>Puniceicoccales</taxon>
        <taxon>Cerasicoccaceae</taxon>
        <taxon>Rubellicoccus</taxon>
    </lineage>
</organism>
<dbReference type="PANTHER" id="PTHR30347:SF1">
    <property type="entry name" value="MECHANOSENSITIVE CHANNEL MSCK"/>
    <property type="match status" value="1"/>
</dbReference>
<evidence type="ECO:0000313" key="11">
    <source>
        <dbReference type="EMBL" id="WOO43540.1"/>
    </source>
</evidence>
<dbReference type="Pfam" id="PF21088">
    <property type="entry name" value="MS_channel_1st"/>
    <property type="match status" value="1"/>
</dbReference>
<evidence type="ECO:0000259" key="9">
    <source>
        <dbReference type="Pfam" id="PF21082"/>
    </source>
</evidence>
<evidence type="ECO:0000313" key="12">
    <source>
        <dbReference type="Proteomes" id="UP001304300"/>
    </source>
</evidence>
<comment type="similarity">
    <text evidence="2">Belongs to the MscS (TC 1.A.23) family.</text>
</comment>
<keyword evidence="4 7" id="KW-0812">Transmembrane</keyword>
<dbReference type="Pfam" id="PF21082">
    <property type="entry name" value="MS_channel_3rd"/>
    <property type="match status" value="1"/>
</dbReference>
<dbReference type="Proteomes" id="UP001304300">
    <property type="component" value="Chromosome"/>
</dbReference>
<sequence>MFSPFQYYCPAVEAARPENYWQVIIVAVLWLGVRQLMKAREAVARETDVEDKRYCPRIWLARNATLPVLAVVLVIIATAFELSGISVPVLRLGATLFSLWTLIGIATAFIPDRFWAESTAVVFFAITTFAMLTVDDELIDFLDSLQLPISAGGTSLSVWKLFTVATSLGIAIWIGLGLSKFLERRVQSLDRISGSTRALIEKVIRVIFIIFAMVVGLTSVGINLSALTVFGGAFALGLGFGLQKIVSNLISGFILLSDSSIKPGDVIELDDTYGWINTLRARYVSVITRDGTEHLIPNEDLITQKVVNWSFTHDRVRLKAPIGIAYKEDPHRVIKICIEAASTHPRVLEDPAPACLLKGFGDSSVDLELRFWIRDPHKGVSNVRSAVLLEVWDRFQAEGIEIPYPQHDLHIKTATPLTPEKND</sequence>
<dbReference type="Gene3D" id="1.10.287.1260">
    <property type="match status" value="1"/>
</dbReference>
<evidence type="ECO:0000256" key="4">
    <source>
        <dbReference type="ARBA" id="ARBA00022692"/>
    </source>
</evidence>
<dbReference type="InterPro" id="IPR052702">
    <property type="entry name" value="MscS-like_channel"/>
</dbReference>
<dbReference type="RefSeq" id="WP_317836099.1">
    <property type="nucleotide sequence ID" value="NZ_CP136920.1"/>
</dbReference>
<dbReference type="SUPFAM" id="SSF82689">
    <property type="entry name" value="Mechanosensitive channel protein MscS (YggB), C-terminal domain"/>
    <property type="match status" value="1"/>
</dbReference>
<feature type="transmembrane region" description="Helical" evidence="7">
    <location>
        <begin position="161"/>
        <end position="182"/>
    </location>
</feature>
<dbReference type="Pfam" id="PF00924">
    <property type="entry name" value="MS_channel_2nd"/>
    <property type="match status" value="1"/>
</dbReference>
<reference evidence="11 12" key="1">
    <citation type="submission" date="2023-10" db="EMBL/GenBank/DDBJ databases">
        <title>Rubellicoccus peritrichatus gen. nov., sp. nov., isolated from an algae of coral reef tank.</title>
        <authorList>
            <person name="Luo J."/>
        </authorList>
    </citation>
    <scope>NUCLEOTIDE SEQUENCE [LARGE SCALE GENOMIC DNA]</scope>
    <source>
        <strain evidence="11 12">CR14</strain>
    </source>
</reference>
<comment type="subcellular location">
    <subcellularLocation>
        <location evidence="1">Cell membrane</location>
        <topology evidence="1">Multi-pass membrane protein</topology>
    </subcellularLocation>
</comment>
<evidence type="ECO:0000256" key="7">
    <source>
        <dbReference type="SAM" id="Phobius"/>
    </source>
</evidence>
<proteinExistence type="inferred from homology"/>
<keyword evidence="6 7" id="KW-0472">Membrane</keyword>
<dbReference type="InterPro" id="IPR049278">
    <property type="entry name" value="MS_channel_C"/>
</dbReference>
<feature type="transmembrane region" description="Helical" evidence="7">
    <location>
        <begin position="20"/>
        <end position="37"/>
    </location>
</feature>
<evidence type="ECO:0000256" key="5">
    <source>
        <dbReference type="ARBA" id="ARBA00022989"/>
    </source>
</evidence>
<evidence type="ECO:0000259" key="10">
    <source>
        <dbReference type="Pfam" id="PF21088"/>
    </source>
</evidence>
<dbReference type="AlphaFoldDB" id="A0AAQ3LGN4"/>
<dbReference type="InterPro" id="IPR011066">
    <property type="entry name" value="MscS_channel_C_sf"/>
</dbReference>